<accession>A0A3M7R4C0</accession>
<keyword evidence="6" id="KW-0325">Glycoprotein</keyword>
<sequence>MKVLSILVVVGILSLTMADDMSLQVSVIEPDMDLLDVQPENEVDICESHQCVTGEQCVILDSKPTCQCIETCDAPKDERQKICTSSNITYESDCHFYRQKCWCKNSNSKCSDASIVDEKLDYYGECRYIGECTLEEKEVFPARMKQWLNEVLIILDERKDLDPKYVNLVELAEKLKKKNVEKYWTAGVAFEFCQLDKSNDHLIQKEELSTLISSIKALENCIQPFLNECDSNNDDVISDKEWAACLDLSPEDLDLLRKYC</sequence>
<organism evidence="9 10">
    <name type="scientific">Brachionus plicatilis</name>
    <name type="common">Marine rotifer</name>
    <name type="synonym">Brachionus muelleri</name>
    <dbReference type="NCBI Taxonomy" id="10195"/>
    <lineage>
        <taxon>Eukaryota</taxon>
        <taxon>Metazoa</taxon>
        <taxon>Spiralia</taxon>
        <taxon>Gnathifera</taxon>
        <taxon>Rotifera</taxon>
        <taxon>Eurotatoria</taxon>
        <taxon>Monogononta</taxon>
        <taxon>Pseudotrocha</taxon>
        <taxon>Ploima</taxon>
        <taxon>Brachionidae</taxon>
        <taxon>Brachionus</taxon>
    </lineage>
</organism>
<name>A0A3M7R4C0_BRAPC</name>
<dbReference type="PANTHER" id="PTHR13866:SF14">
    <property type="entry name" value="BM-40"/>
    <property type="match status" value="1"/>
</dbReference>
<dbReference type="PROSITE" id="PS00018">
    <property type="entry name" value="EF_HAND_1"/>
    <property type="match status" value="2"/>
</dbReference>
<dbReference type="EMBL" id="REGN01004241">
    <property type="protein sequence ID" value="RNA18442.1"/>
    <property type="molecule type" value="Genomic_DNA"/>
</dbReference>
<keyword evidence="2" id="KW-0964">Secreted</keyword>
<dbReference type="Proteomes" id="UP000276133">
    <property type="component" value="Unassembled WGS sequence"/>
</dbReference>
<proteinExistence type="predicted"/>
<protein>
    <recommendedName>
        <fullName evidence="8">SPARC/Testican calcium-binding domain-containing protein</fullName>
    </recommendedName>
</protein>
<feature type="domain" description="SPARC/Testican calcium-binding" evidence="8">
    <location>
        <begin position="131"/>
        <end position="245"/>
    </location>
</feature>
<dbReference type="InterPro" id="IPR036058">
    <property type="entry name" value="Kazal_dom_sf"/>
</dbReference>
<reference evidence="9 10" key="1">
    <citation type="journal article" date="2018" name="Sci. Rep.">
        <title>Genomic signatures of local adaptation to the degree of environmental predictability in rotifers.</title>
        <authorList>
            <person name="Franch-Gras L."/>
            <person name="Hahn C."/>
            <person name="Garcia-Roger E.M."/>
            <person name="Carmona M.J."/>
            <person name="Serra M."/>
            <person name="Gomez A."/>
        </authorList>
    </citation>
    <scope>NUCLEOTIDE SEQUENCE [LARGE SCALE GENOMIC DNA]</scope>
    <source>
        <strain evidence="9">HYR1</strain>
    </source>
</reference>
<dbReference type="Pfam" id="PF10591">
    <property type="entry name" value="SPARC_Ca_bdg"/>
    <property type="match status" value="1"/>
</dbReference>
<keyword evidence="4" id="KW-0106">Calcium</keyword>
<evidence type="ECO:0000259" key="8">
    <source>
        <dbReference type="Pfam" id="PF10591"/>
    </source>
</evidence>
<evidence type="ECO:0000256" key="6">
    <source>
        <dbReference type="ARBA" id="ARBA00023180"/>
    </source>
</evidence>
<gene>
    <name evidence="9" type="ORF">BpHYR1_034263</name>
</gene>
<dbReference type="AlphaFoldDB" id="A0A3M7R4C0"/>
<dbReference type="Gene3D" id="3.30.60.30">
    <property type="match status" value="1"/>
</dbReference>
<dbReference type="Gene3D" id="1.10.238.10">
    <property type="entry name" value="EF-hand"/>
    <property type="match status" value="1"/>
</dbReference>
<dbReference type="GO" id="GO:0005509">
    <property type="term" value="F:calcium ion binding"/>
    <property type="evidence" value="ECO:0007669"/>
    <property type="project" value="InterPro"/>
</dbReference>
<keyword evidence="10" id="KW-1185">Reference proteome</keyword>
<comment type="caution">
    <text evidence="9">The sequence shown here is derived from an EMBL/GenBank/DDBJ whole genome shotgun (WGS) entry which is preliminary data.</text>
</comment>
<feature type="signal peptide" evidence="7">
    <location>
        <begin position="1"/>
        <end position="18"/>
    </location>
</feature>
<dbReference type="STRING" id="10195.A0A3M7R4C0"/>
<dbReference type="InterPro" id="IPR011992">
    <property type="entry name" value="EF-hand-dom_pair"/>
</dbReference>
<evidence type="ECO:0000313" key="10">
    <source>
        <dbReference type="Proteomes" id="UP000276133"/>
    </source>
</evidence>
<dbReference type="GO" id="GO:0050840">
    <property type="term" value="F:extracellular matrix binding"/>
    <property type="evidence" value="ECO:0007669"/>
    <property type="project" value="TreeGrafter"/>
</dbReference>
<dbReference type="PANTHER" id="PTHR13866">
    <property type="entry name" value="SPARC OSTEONECTIN"/>
    <property type="match status" value="1"/>
</dbReference>
<dbReference type="InterPro" id="IPR019577">
    <property type="entry name" value="SPARC/Testican_Ca-bd-dom"/>
</dbReference>
<evidence type="ECO:0000256" key="2">
    <source>
        <dbReference type="ARBA" id="ARBA00022525"/>
    </source>
</evidence>
<comment type="subcellular location">
    <subcellularLocation>
        <location evidence="1">Secreted</location>
    </subcellularLocation>
</comment>
<dbReference type="InterPro" id="IPR018247">
    <property type="entry name" value="EF_Hand_1_Ca_BS"/>
</dbReference>
<dbReference type="GO" id="GO:0005615">
    <property type="term" value="C:extracellular space"/>
    <property type="evidence" value="ECO:0007669"/>
    <property type="project" value="TreeGrafter"/>
</dbReference>
<evidence type="ECO:0000256" key="7">
    <source>
        <dbReference type="SAM" id="SignalP"/>
    </source>
</evidence>
<evidence type="ECO:0000256" key="4">
    <source>
        <dbReference type="ARBA" id="ARBA00022837"/>
    </source>
</evidence>
<feature type="chain" id="PRO_5018074957" description="SPARC/Testican calcium-binding domain-containing protein" evidence="7">
    <location>
        <begin position="19"/>
        <end position="260"/>
    </location>
</feature>
<dbReference type="SUPFAM" id="SSF100895">
    <property type="entry name" value="Kazal-type serine protease inhibitors"/>
    <property type="match status" value="1"/>
</dbReference>
<evidence type="ECO:0000256" key="3">
    <source>
        <dbReference type="ARBA" id="ARBA00022729"/>
    </source>
</evidence>
<evidence type="ECO:0000313" key="9">
    <source>
        <dbReference type="EMBL" id="RNA18442.1"/>
    </source>
</evidence>
<evidence type="ECO:0000256" key="5">
    <source>
        <dbReference type="ARBA" id="ARBA00023157"/>
    </source>
</evidence>
<keyword evidence="5" id="KW-1015">Disulfide bond</keyword>
<evidence type="ECO:0000256" key="1">
    <source>
        <dbReference type="ARBA" id="ARBA00004613"/>
    </source>
</evidence>
<dbReference type="SUPFAM" id="SSF47473">
    <property type="entry name" value="EF-hand"/>
    <property type="match status" value="1"/>
</dbReference>
<dbReference type="OrthoDB" id="9972865at2759"/>
<keyword evidence="3 7" id="KW-0732">Signal</keyword>
<dbReference type="GO" id="GO:0005518">
    <property type="term" value="F:collagen binding"/>
    <property type="evidence" value="ECO:0007669"/>
    <property type="project" value="TreeGrafter"/>
</dbReference>